<evidence type="ECO:0000313" key="1">
    <source>
        <dbReference type="EMBL" id="QNA46523.1"/>
    </source>
</evidence>
<dbReference type="EMBL" id="CP060007">
    <property type="protein sequence ID" value="QNA46523.1"/>
    <property type="molecule type" value="Genomic_DNA"/>
</dbReference>
<accession>A0A7G5XM20</accession>
<dbReference type="Proteomes" id="UP000515344">
    <property type="component" value="Chromosome"/>
</dbReference>
<dbReference type="RefSeq" id="WP_182806415.1">
    <property type="nucleotide sequence ID" value="NZ_CP060007.1"/>
</dbReference>
<sequence>MNNRLQHIICFLLLIVTMSSCSVSRQFPITYYNEHEKDIVGIEAVYSHIAQPKLLSLGFTDRDYRHVLIEMKTDSIRYVYEFNFNDPSLYDSLFKYGYDTTATAYLLQYMKQAHCTWVNKLDYYVDGQKRLLTFMSIRNKSLRAPFAPEKYFILTFYNQPQYYDEKGVLLDRRNLRRQRKVNNEIFYRINEKVCYTISAKFR</sequence>
<reference evidence="2" key="1">
    <citation type="submission" date="2020-08" db="EMBL/GenBank/DDBJ databases">
        <title>Lacibacter sp. S13-6-6 genome sequencing.</title>
        <authorList>
            <person name="Jin L."/>
        </authorList>
    </citation>
    <scope>NUCLEOTIDE SEQUENCE [LARGE SCALE GENOMIC DNA]</scope>
    <source>
        <strain evidence="2">S13-6-6</strain>
    </source>
</reference>
<dbReference type="AlphaFoldDB" id="A0A7G5XM20"/>
<evidence type="ECO:0008006" key="3">
    <source>
        <dbReference type="Google" id="ProtNLM"/>
    </source>
</evidence>
<gene>
    <name evidence="1" type="ORF">H4075_10235</name>
</gene>
<name>A0A7G5XM20_9BACT</name>
<dbReference type="PROSITE" id="PS51257">
    <property type="entry name" value="PROKAR_LIPOPROTEIN"/>
    <property type="match status" value="1"/>
</dbReference>
<dbReference type="KEGG" id="lacs:H4075_10235"/>
<protein>
    <recommendedName>
        <fullName evidence="3">Lipoprotein</fullName>
    </recommendedName>
</protein>
<keyword evidence="2" id="KW-1185">Reference proteome</keyword>
<proteinExistence type="predicted"/>
<organism evidence="1 2">
    <name type="scientific">Lacibacter sediminis</name>
    <dbReference type="NCBI Taxonomy" id="2760713"/>
    <lineage>
        <taxon>Bacteria</taxon>
        <taxon>Pseudomonadati</taxon>
        <taxon>Bacteroidota</taxon>
        <taxon>Chitinophagia</taxon>
        <taxon>Chitinophagales</taxon>
        <taxon>Chitinophagaceae</taxon>
        <taxon>Lacibacter</taxon>
    </lineage>
</organism>
<evidence type="ECO:0000313" key="2">
    <source>
        <dbReference type="Proteomes" id="UP000515344"/>
    </source>
</evidence>